<feature type="transmembrane region" description="Helical" evidence="5">
    <location>
        <begin position="152"/>
        <end position="171"/>
    </location>
</feature>
<accession>A0A1A8ZEX2</accession>
<feature type="domain" description="Integral membrane bound transporter" evidence="6">
    <location>
        <begin position="44"/>
        <end position="166"/>
    </location>
</feature>
<keyword evidence="2 5" id="KW-0812">Transmembrane</keyword>
<feature type="transmembrane region" description="Helical" evidence="5">
    <location>
        <begin position="107"/>
        <end position="140"/>
    </location>
</feature>
<dbReference type="STRING" id="261654.GA0070611_1960"/>
<evidence type="ECO:0000313" key="7">
    <source>
        <dbReference type="EMBL" id="SBT42380.1"/>
    </source>
</evidence>
<protein>
    <submittedName>
        <fullName evidence="7">Fusaric acid resistance protein-like</fullName>
    </submittedName>
</protein>
<evidence type="ECO:0000259" key="6">
    <source>
        <dbReference type="Pfam" id="PF13515"/>
    </source>
</evidence>
<dbReference type="AlphaFoldDB" id="A0A1A8ZEX2"/>
<keyword evidence="4 5" id="KW-0472">Membrane</keyword>
<comment type="subcellular location">
    <subcellularLocation>
        <location evidence="1">Membrane</location>
        <topology evidence="1">Multi-pass membrane protein</topology>
    </subcellularLocation>
</comment>
<dbReference type="EMBL" id="LT594323">
    <property type="protein sequence ID" value="SBT42380.1"/>
    <property type="molecule type" value="Genomic_DNA"/>
</dbReference>
<proteinExistence type="predicted"/>
<evidence type="ECO:0000256" key="4">
    <source>
        <dbReference type="ARBA" id="ARBA00023136"/>
    </source>
</evidence>
<dbReference type="InterPro" id="IPR049453">
    <property type="entry name" value="Memb_transporter_dom"/>
</dbReference>
<dbReference type="RefSeq" id="WP_091661139.1">
    <property type="nucleotide sequence ID" value="NZ_LT594323.1"/>
</dbReference>
<dbReference type="PATRIC" id="fig|261654.4.peg.1995"/>
<evidence type="ECO:0000256" key="5">
    <source>
        <dbReference type="SAM" id="Phobius"/>
    </source>
</evidence>
<evidence type="ECO:0000256" key="1">
    <source>
        <dbReference type="ARBA" id="ARBA00004141"/>
    </source>
</evidence>
<sequence>MTWWGRARRADGRARPRVAVREAAGRLRRGWLPVVEATLAATVAWVLATRLVGHPQPFFAPAAALIVLGQARGQRMRRAVEVVLGVAAGVLVADLVVQALGPRTTWTVFTVILLTVALAVAVGASSVTVVQAAVSALYLVVVSPPTESLVPFRFVDALIGGGVAVVASQLVDARRPLAPLVTEFRHTFEELAGVLDDVADALERGDDEAALAALERARRADAGVERLRGAVQAAGEALRLNLGRRRHLGRLRSVAGSIGQIDYAVRNVRVLARAAVTLTRGAAPVPTDLGAVVRTLAEAVRSAGDALAADLNGQDEVADAHAERVDVAALEAVRAAGRLFTAGPTLPLAMIIGQVRATAIDLLRGVGVDDDATVLSRVDAAVGRPGP</sequence>
<name>A0A1A8ZEX2_9ACTN</name>
<evidence type="ECO:0000313" key="8">
    <source>
        <dbReference type="Proteomes" id="UP000199385"/>
    </source>
</evidence>
<reference evidence="8" key="1">
    <citation type="submission" date="2016-06" db="EMBL/GenBank/DDBJ databases">
        <authorList>
            <person name="Varghese N."/>
            <person name="Submissions Spin"/>
        </authorList>
    </citation>
    <scope>NUCLEOTIDE SEQUENCE [LARGE SCALE GENOMIC DNA]</scope>
    <source>
        <strain evidence="8">DSM 44815</strain>
    </source>
</reference>
<gene>
    <name evidence="7" type="ORF">GA0070611_1960</name>
</gene>
<dbReference type="Pfam" id="PF13515">
    <property type="entry name" value="FUSC_2"/>
    <property type="match status" value="1"/>
</dbReference>
<feature type="transmembrane region" description="Helical" evidence="5">
    <location>
        <begin position="83"/>
        <end position="101"/>
    </location>
</feature>
<keyword evidence="3 5" id="KW-1133">Transmembrane helix</keyword>
<dbReference type="Proteomes" id="UP000199385">
    <property type="component" value="Chromosome I"/>
</dbReference>
<evidence type="ECO:0000256" key="2">
    <source>
        <dbReference type="ARBA" id="ARBA00022692"/>
    </source>
</evidence>
<dbReference type="GO" id="GO:0016020">
    <property type="term" value="C:membrane"/>
    <property type="evidence" value="ECO:0007669"/>
    <property type="project" value="UniProtKB-SubCell"/>
</dbReference>
<keyword evidence="8" id="KW-1185">Reference proteome</keyword>
<organism evidence="7 8">
    <name type="scientific">Micromonospora auratinigra</name>
    <dbReference type="NCBI Taxonomy" id="261654"/>
    <lineage>
        <taxon>Bacteria</taxon>
        <taxon>Bacillati</taxon>
        <taxon>Actinomycetota</taxon>
        <taxon>Actinomycetes</taxon>
        <taxon>Micromonosporales</taxon>
        <taxon>Micromonosporaceae</taxon>
        <taxon>Micromonospora</taxon>
    </lineage>
</organism>
<evidence type="ECO:0000256" key="3">
    <source>
        <dbReference type="ARBA" id="ARBA00022989"/>
    </source>
</evidence>
<dbReference type="OrthoDB" id="5198202at2"/>